<gene>
    <name evidence="6" type="ORF">RM590_30740</name>
</gene>
<evidence type="ECO:0000256" key="3">
    <source>
        <dbReference type="ARBA" id="ARBA00022989"/>
    </source>
</evidence>
<dbReference type="EMBL" id="JAVREL010000025">
    <property type="protein sequence ID" value="MDT0346926.1"/>
    <property type="molecule type" value="Genomic_DNA"/>
</dbReference>
<evidence type="ECO:0000256" key="5">
    <source>
        <dbReference type="SAM" id="Phobius"/>
    </source>
</evidence>
<dbReference type="RefSeq" id="WP_311708052.1">
    <property type="nucleotide sequence ID" value="NZ_JAVREL010000025.1"/>
</dbReference>
<protein>
    <submittedName>
        <fullName evidence="6">Isoprenylcysteine carboxylmethyltransferase family protein</fullName>
        <ecNumber evidence="6">2.1.1.100</ecNumber>
        <ecNumber evidence="6">2.1.1.334</ecNumber>
    </submittedName>
</protein>
<accession>A0ABU2MZ54</accession>
<sequence length="167" mass="18630">MAPLKRHLLPVLTFPVMMIVVIPTTICLLAGVGTVDTPTGVTLTLATIGGVFLVCGLYFFVWTVLLFDKKGEGTLALFDAPTKLVVAGPYKHVRNPMLSAAIMVIGGEALVLRSPWIGTWFLVFFALNAILIPLFEEPDLRKRFGEEYDVYRREVPRWIPRTRPWSG</sequence>
<evidence type="ECO:0000256" key="2">
    <source>
        <dbReference type="ARBA" id="ARBA00022692"/>
    </source>
</evidence>
<dbReference type="EC" id="2.1.1.334" evidence="6"/>
<reference evidence="7" key="1">
    <citation type="submission" date="2023-07" db="EMBL/GenBank/DDBJ databases">
        <title>30 novel species of actinomycetes from the DSMZ collection.</title>
        <authorList>
            <person name="Nouioui I."/>
        </authorList>
    </citation>
    <scope>NUCLEOTIDE SEQUENCE [LARGE SCALE GENOMIC DNA]</scope>
    <source>
        <strain evidence="7">DSM 44938</strain>
    </source>
</reference>
<proteinExistence type="predicted"/>
<keyword evidence="4 5" id="KW-0472">Membrane</keyword>
<dbReference type="GO" id="GO:0032259">
    <property type="term" value="P:methylation"/>
    <property type="evidence" value="ECO:0007669"/>
    <property type="project" value="UniProtKB-KW"/>
</dbReference>
<evidence type="ECO:0000256" key="1">
    <source>
        <dbReference type="ARBA" id="ARBA00004127"/>
    </source>
</evidence>
<keyword evidence="3 5" id="KW-1133">Transmembrane helix</keyword>
<keyword evidence="7" id="KW-1185">Reference proteome</keyword>
<organism evidence="6 7">
    <name type="scientific">Streptomyces litchfieldiae</name>
    <dbReference type="NCBI Taxonomy" id="3075543"/>
    <lineage>
        <taxon>Bacteria</taxon>
        <taxon>Bacillati</taxon>
        <taxon>Actinomycetota</taxon>
        <taxon>Actinomycetes</taxon>
        <taxon>Kitasatosporales</taxon>
        <taxon>Streptomycetaceae</taxon>
        <taxon>Streptomyces</taxon>
    </lineage>
</organism>
<keyword evidence="6" id="KW-0808">Transferase</keyword>
<dbReference type="InterPro" id="IPR007318">
    <property type="entry name" value="Phopholipid_MeTrfase"/>
</dbReference>
<feature type="transmembrane region" description="Helical" evidence="5">
    <location>
        <begin position="45"/>
        <end position="67"/>
    </location>
</feature>
<dbReference type="EC" id="2.1.1.100" evidence="6"/>
<evidence type="ECO:0000313" key="7">
    <source>
        <dbReference type="Proteomes" id="UP001183246"/>
    </source>
</evidence>
<keyword evidence="6" id="KW-0489">Methyltransferase</keyword>
<feature type="transmembrane region" description="Helical" evidence="5">
    <location>
        <begin position="117"/>
        <end position="135"/>
    </location>
</feature>
<comment type="caution">
    <text evidence="6">The sequence shown here is derived from an EMBL/GenBank/DDBJ whole genome shotgun (WGS) entry which is preliminary data.</text>
</comment>
<evidence type="ECO:0000256" key="4">
    <source>
        <dbReference type="ARBA" id="ARBA00023136"/>
    </source>
</evidence>
<dbReference type="Proteomes" id="UP001183246">
    <property type="component" value="Unassembled WGS sequence"/>
</dbReference>
<evidence type="ECO:0000313" key="6">
    <source>
        <dbReference type="EMBL" id="MDT0346926.1"/>
    </source>
</evidence>
<keyword evidence="2 5" id="KW-0812">Transmembrane</keyword>
<dbReference type="Gene3D" id="1.20.120.1630">
    <property type="match status" value="1"/>
</dbReference>
<name>A0ABU2MZ54_9ACTN</name>
<comment type="subcellular location">
    <subcellularLocation>
        <location evidence="1">Endomembrane system</location>
        <topology evidence="1">Multi-pass membrane protein</topology>
    </subcellularLocation>
</comment>
<dbReference type="GO" id="GO:0004671">
    <property type="term" value="F:protein C-terminal S-isoprenylcysteine carboxyl O-methyltransferase activity"/>
    <property type="evidence" value="ECO:0007669"/>
    <property type="project" value="UniProtKB-EC"/>
</dbReference>
<feature type="transmembrane region" description="Helical" evidence="5">
    <location>
        <begin position="12"/>
        <end position="33"/>
    </location>
</feature>
<dbReference type="Pfam" id="PF04191">
    <property type="entry name" value="PEMT"/>
    <property type="match status" value="1"/>
</dbReference>